<keyword evidence="2" id="KW-0449">Lipoprotein</keyword>
<reference evidence="3" key="1">
    <citation type="journal article" date="2012" name="Appl. Microbiol. Biotechnol.">
        <title>The complete genome sequence of Pantoea ananatis AJ13355, an organism with great biotechnological potential.</title>
        <authorList>
            <person name="Hara Y."/>
            <person name="Kadotani N."/>
            <person name="Izui H."/>
            <person name="Katashkina J.I."/>
            <person name="Kuvaeva T.M."/>
            <person name="Andreeva I.G."/>
            <person name="Golubeva L.I."/>
            <person name="Malko D.B."/>
            <person name="Makeev V.J."/>
            <person name="Mashko S.V."/>
            <person name="Kozlov Y.I."/>
        </authorList>
    </citation>
    <scope>NUCLEOTIDE SEQUENCE [LARGE SCALE GENOMIC DNA]</scope>
    <source>
        <strain evidence="3">AJ13355</strain>
    </source>
</reference>
<dbReference type="RefSeq" id="WP_014593434.1">
    <property type="nucleotide sequence ID" value="NC_017531.2"/>
</dbReference>
<dbReference type="EMBL" id="AP012032">
    <property type="protein sequence ID" value="BAK10920.1"/>
    <property type="molecule type" value="Genomic_DNA"/>
</dbReference>
<feature type="chain" id="PRO_5002614198" evidence="1">
    <location>
        <begin position="20"/>
        <end position="123"/>
    </location>
</feature>
<dbReference type="PROSITE" id="PS51257">
    <property type="entry name" value="PROKAR_LIPOPROTEIN"/>
    <property type="match status" value="1"/>
</dbReference>
<dbReference type="OrthoDB" id="5616034at2"/>
<dbReference type="HOGENOM" id="CLU_145387_2_0_6"/>
<dbReference type="eggNOG" id="COG5633">
    <property type="taxonomic scope" value="Bacteria"/>
</dbReference>
<evidence type="ECO:0000313" key="2">
    <source>
        <dbReference type="EMBL" id="BAK10920.1"/>
    </source>
</evidence>
<gene>
    <name evidence="2" type="primary">ycfL</name>
    <name evidence="2" type="ordered locus">PAJ_0840</name>
</gene>
<organism evidence="2 3">
    <name type="scientific">Pantoea ananatis (strain AJ13355)</name>
    <dbReference type="NCBI Taxonomy" id="932677"/>
    <lineage>
        <taxon>Bacteria</taxon>
        <taxon>Pseudomonadati</taxon>
        <taxon>Pseudomonadota</taxon>
        <taxon>Gammaproteobacteria</taxon>
        <taxon>Enterobacterales</taxon>
        <taxon>Erwiniaceae</taxon>
        <taxon>Pantoea</taxon>
    </lineage>
</organism>
<dbReference type="PATRIC" id="fig|932677.3.peg.957"/>
<proteinExistence type="predicted"/>
<sequence length="123" mass="13615">MRSWLICLPVALLSLTGCSSDKPMINTSQSLVMESSVLSAGIITDEPTLDNHDGQKRASSILYNQRETPVVVHYRYYWYDDKGLEITPREPAQVVTVPPNGSVAAVSQLGNLTASKVRLYIYL</sequence>
<feature type="signal peptide" evidence="1">
    <location>
        <begin position="1"/>
        <end position="19"/>
    </location>
</feature>
<name>A0A0H3KZ15_PANAA</name>
<dbReference type="Gene3D" id="2.60.40.3230">
    <property type="match status" value="1"/>
</dbReference>
<keyword evidence="1" id="KW-0732">Signal</keyword>
<dbReference type="CDD" id="cd09030">
    <property type="entry name" value="DUF1425"/>
    <property type="match status" value="1"/>
</dbReference>
<protein>
    <submittedName>
        <fullName evidence="2">Predicted lipoprotein YcfL</fullName>
    </submittedName>
</protein>
<accession>A0A0H3KZ15</accession>
<evidence type="ECO:0000256" key="1">
    <source>
        <dbReference type="SAM" id="SignalP"/>
    </source>
</evidence>
<evidence type="ECO:0000313" key="3">
    <source>
        <dbReference type="Proteomes" id="UP000006690"/>
    </source>
</evidence>
<dbReference type="Pfam" id="PF07233">
    <property type="entry name" value="DUF1425"/>
    <property type="match status" value="1"/>
</dbReference>
<dbReference type="InterPro" id="IPR038483">
    <property type="entry name" value="YcfL-like_sf"/>
</dbReference>
<dbReference type="KEGG" id="paj:PAJ_0840"/>
<dbReference type="AlphaFoldDB" id="A0A0H3KZ15"/>
<dbReference type="Proteomes" id="UP000006690">
    <property type="component" value="Chromosome"/>
</dbReference>
<dbReference type="InterPro" id="IPR010824">
    <property type="entry name" value="DUF1425"/>
</dbReference>